<evidence type="ECO:0000256" key="2">
    <source>
        <dbReference type="ARBA" id="ARBA00022692"/>
    </source>
</evidence>
<dbReference type="CDD" id="cd18584">
    <property type="entry name" value="ABC_6TM_AarD_CydD"/>
    <property type="match status" value="1"/>
</dbReference>
<feature type="transmembrane region" description="Helical" evidence="7">
    <location>
        <begin position="21"/>
        <end position="48"/>
    </location>
</feature>
<evidence type="ECO:0000313" key="10">
    <source>
        <dbReference type="EMBL" id="GGE03438.1"/>
    </source>
</evidence>
<keyword evidence="6 7" id="KW-0472">Membrane</keyword>
<dbReference type="GO" id="GO:0042883">
    <property type="term" value="P:cysteine transport"/>
    <property type="evidence" value="ECO:0007669"/>
    <property type="project" value="InterPro"/>
</dbReference>
<protein>
    <submittedName>
        <fullName evidence="10">Thiol reductant ABC exporter subunit CydD</fullName>
    </submittedName>
</protein>
<proteinExistence type="predicted"/>
<keyword evidence="5 7" id="KW-1133">Transmembrane helix</keyword>
<dbReference type="GO" id="GO:0034040">
    <property type="term" value="F:ATPase-coupled lipid transmembrane transporter activity"/>
    <property type="evidence" value="ECO:0007669"/>
    <property type="project" value="TreeGrafter"/>
</dbReference>
<comment type="subcellular location">
    <subcellularLocation>
        <location evidence="1">Cell membrane</location>
        <topology evidence="1">Multi-pass membrane protein</topology>
    </subcellularLocation>
</comment>
<dbReference type="PANTHER" id="PTHR24221">
    <property type="entry name" value="ATP-BINDING CASSETTE SUB-FAMILY B"/>
    <property type="match status" value="1"/>
</dbReference>
<dbReference type="SUPFAM" id="SSF90123">
    <property type="entry name" value="ABC transporter transmembrane region"/>
    <property type="match status" value="1"/>
</dbReference>
<sequence>MAMDISAERAQGRWMAGLRRFGGWPLALALGAPLVSGILLLGQAFLLSRLLGRAIGEGVPVSDLGGDVMAFGGLLLARILLGLAGEVGAAAGAERIKLALRRALFDRLLTEHPAWSAARPSGALGTALVDHVEALDGFFLRFLPAAVGAAVLPLAFAVAAMAVDWVVGLLFLLTAPLIPVFMALAGWGAKSAAEAQASALARLSGHFADRLRGLTTLALLGRGEAEAERAESATDELRRRTLRVLRIAFLSSAVLEFFAALGVAGVALYVGLTYLGLVGLHAHGLTLQAGLFCLLMAPDVYQPLRTMAAHYHDRAGAKAAVAELSTLFGTLPDLGAKREEPAVTGRLPEGPLGLTAGGLVVSTPDGARRILRDVDLSIAPGARVALEGPSGIGKSTLLERLAGLRAGEGTVLLGGVALSGIGEAALRERVAFLPQRPHLFVGTIRDNIRFGRTGAGDAEVEAAAARACVDAFATELPLGLDTPVGENGLGLSGGERHRVALARLYLRDPSLILLDEPTAHLDPATEAEVLRGLLEFTAGRTLLVATHSARVARMLGTSLRFRDGRLVPVPKPRIDLETAA</sequence>
<keyword evidence="2 7" id="KW-0812">Transmembrane</keyword>
<evidence type="ECO:0000256" key="7">
    <source>
        <dbReference type="SAM" id="Phobius"/>
    </source>
</evidence>
<evidence type="ECO:0000256" key="5">
    <source>
        <dbReference type="ARBA" id="ARBA00022989"/>
    </source>
</evidence>
<feature type="transmembrane region" description="Helical" evidence="7">
    <location>
        <begin position="68"/>
        <end position="93"/>
    </location>
</feature>
<organism evidence="10 11">
    <name type="scientific">Aureimonas endophytica</name>
    <dbReference type="NCBI Taxonomy" id="2027858"/>
    <lineage>
        <taxon>Bacteria</taxon>
        <taxon>Pseudomonadati</taxon>
        <taxon>Pseudomonadota</taxon>
        <taxon>Alphaproteobacteria</taxon>
        <taxon>Hyphomicrobiales</taxon>
        <taxon>Aurantimonadaceae</taxon>
        <taxon>Aureimonas</taxon>
    </lineage>
</organism>
<dbReference type="InterPro" id="IPR039421">
    <property type="entry name" value="Type_1_exporter"/>
</dbReference>
<accession>A0A916ZMF6</accession>
<keyword evidence="3" id="KW-0547">Nucleotide-binding</keyword>
<evidence type="ECO:0000259" key="8">
    <source>
        <dbReference type="PROSITE" id="PS50893"/>
    </source>
</evidence>
<keyword evidence="4" id="KW-0067">ATP-binding</keyword>
<evidence type="ECO:0000313" key="11">
    <source>
        <dbReference type="Proteomes" id="UP000644699"/>
    </source>
</evidence>
<feature type="transmembrane region" description="Helical" evidence="7">
    <location>
        <begin position="138"/>
        <end position="159"/>
    </location>
</feature>
<dbReference type="InterPro" id="IPR027417">
    <property type="entry name" value="P-loop_NTPase"/>
</dbReference>
<dbReference type="SMART" id="SM00382">
    <property type="entry name" value="AAA"/>
    <property type="match status" value="1"/>
</dbReference>
<dbReference type="GO" id="GO:0005886">
    <property type="term" value="C:plasma membrane"/>
    <property type="evidence" value="ECO:0007669"/>
    <property type="project" value="UniProtKB-SubCell"/>
</dbReference>
<evidence type="ECO:0000256" key="1">
    <source>
        <dbReference type="ARBA" id="ARBA00004651"/>
    </source>
</evidence>
<dbReference type="PROSITE" id="PS50929">
    <property type="entry name" value="ABC_TM1F"/>
    <property type="match status" value="1"/>
</dbReference>
<evidence type="ECO:0000256" key="3">
    <source>
        <dbReference type="ARBA" id="ARBA00022741"/>
    </source>
</evidence>
<dbReference type="GO" id="GO:0140359">
    <property type="term" value="F:ABC-type transporter activity"/>
    <property type="evidence" value="ECO:0007669"/>
    <property type="project" value="InterPro"/>
</dbReference>
<evidence type="ECO:0000256" key="6">
    <source>
        <dbReference type="ARBA" id="ARBA00023136"/>
    </source>
</evidence>
<dbReference type="InterPro" id="IPR003439">
    <property type="entry name" value="ABC_transporter-like_ATP-bd"/>
</dbReference>
<evidence type="ECO:0000259" key="9">
    <source>
        <dbReference type="PROSITE" id="PS50929"/>
    </source>
</evidence>
<dbReference type="EMBL" id="BMIQ01000003">
    <property type="protein sequence ID" value="GGE03438.1"/>
    <property type="molecule type" value="Genomic_DNA"/>
</dbReference>
<dbReference type="PROSITE" id="PS50893">
    <property type="entry name" value="ABC_TRANSPORTER_2"/>
    <property type="match status" value="1"/>
</dbReference>
<dbReference type="InterPro" id="IPR036640">
    <property type="entry name" value="ABC1_TM_sf"/>
</dbReference>
<dbReference type="NCBIfam" id="TIGR02857">
    <property type="entry name" value="CydD"/>
    <property type="match status" value="1"/>
</dbReference>
<dbReference type="SUPFAM" id="SSF52540">
    <property type="entry name" value="P-loop containing nucleoside triphosphate hydrolases"/>
    <property type="match status" value="1"/>
</dbReference>
<feature type="transmembrane region" description="Helical" evidence="7">
    <location>
        <begin position="247"/>
        <end position="272"/>
    </location>
</feature>
<dbReference type="GO" id="GO:0016887">
    <property type="term" value="F:ATP hydrolysis activity"/>
    <property type="evidence" value="ECO:0007669"/>
    <property type="project" value="InterPro"/>
</dbReference>
<gene>
    <name evidence="10" type="ORF">GCM10011390_22920</name>
</gene>
<feature type="domain" description="ABC transmembrane type-1" evidence="9">
    <location>
        <begin position="27"/>
        <end position="316"/>
    </location>
</feature>
<keyword evidence="11" id="KW-1185">Reference proteome</keyword>
<feature type="domain" description="ABC transporter" evidence="8">
    <location>
        <begin position="354"/>
        <end position="580"/>
    </location>
</feature>
<comment type="caution">
    <text evidence="10">The sequence shown here is derived from an EMBL/GenBank/DDBJ whole genome shotgun (WGS) entry which is preliminary data.</text>
</comment>
<reference evidence="10" key="1">
    <citation type="journal article" date="2014" name="Int. J. Syst. Evol. Microbiol.">
        <title>Complete genome sequence of Corynebacterium casei LMG S-19264T (=DSM 44701T), isolated from a smear-ripened cheese.</title>
        <authorList>
            <consortium name="US DOE Joint Genome Institute (JGI-PGF)"/>
            <person name="Walter F."/>
            <person name="Albersmeier A."/>
            <person name="Kalinowski J."/>
            <person name="Ruckert C."/>
        </authorList>
    </citation>
    <scope>NUCLEOTIDE SEQUENCE</scope>
    <source>
        <strain evidence="10">CGMCC 1.15367</strain>
    </source>
</reference>
<dbReference type="Proteomes" id="UP000644699">
    <property type="component" value="Unassembled WGS sequence"/>
</dbReference>
<dbReference type="GO" id="GO:0005524">
    <property type="term" value="F:ATP binding"/>
    <property type="evidence" value="ECO:0007669"/>
    <property type="project" value="UniProtKB-KW"/>
</dbReference>
<dbReference type="Gene3D" id="1.20.1560.10">
    <property type="entry name" value="ABC transporter type 1, transmembrane domain"/>
    <property type="match status" value="1"/>
</dbReference>
<dbReference type="Pfam" id="PF00005">
    <property type="entry name" value="ABC_tran"/>
    <property type="match status" value="1"/>
</dbReference>
<feature type="transmembrane region" description="Helical" evidence="7">
    <location>
        <begin position="165"/>
        <end position="187"/>
    </location>
</feature>
<name>A0A916ZMF6_9HYPH</name>
<dbReference type="InterPro" id="IPR003593">
    <property type="entry name" value="AAA+_ATPase"/>
</dbReference>
<dbReference type="InterPro" id="IPR014216">
    <property type="entry name" value="ABC_transptr_CydD"/>
</dbReference>
<dbReference type="Gene3D" id="3.40.50.300">
    <property type="entry name" value="P-loop containing nucleotide triphosphate hydrolases"/>
    <property type="match status" value="1"/>
</dbReference>
<dbReference type="AlphaFoldDB" id="A0A916ZMF6"/>
<evidence type="ECO:0000256" key="4">
    <source>
        <dbReference type="ARBA" id="ARBA00022840"/>
    </source>
</evidence>
<reference evidence="10" key="2">
    <citation type="submission" date="2020-09" db="EMBL/GenBank/DDBJ databases">
        <authorList>
            <person name="Sun Q."/>
            <person name="Zhou Y."/>
        </authorList>
    </citation>
    <scope>NUCLEOTIDE SEQUENCE</scope>
    <source>
        <strain evidence="10">CGMCC 1.15367</strain>
    </source>
</reference>
<dbReference type="InterPro" id="IPR011527">
    <property type="entry name" value="ABC1_TM_dom"/>
</dbReference>
<dbReference type="Pfam" id="PF00664">
    <property type="entry name" value="ABC_membrane"/>
    <property type="match status" value="1"/>
</dbReference>
<dbReference type="PANTHER" id="PTHR24221:SF261">
    <property type="entry name" value="GLUTATHIONE_L-CYSTEINE TRANSPORT SYSTEM ATP-BINDING_PERMEASE PROTEIN CYDD"/>
    <property type="match status" value="1"/>
</dbReference>